<dbReference type="PROSITE" id="PS51194">
    <property type="entry name" value="HELICASE_CTER"/>
    <property type="match status" value="1"/>
</dbReference>
<dbReference type="PROSITE" id="PS51192">
    <property type="entry name" value="HELICASE_ATP_BIND_1"/>
    <property type="match status" value="1"/>
</dbReference>
<dbReference type="SUPFAM" id="SSF52540">
    <property type="entry name" value="P-loop containing nucleoside triphosphate hydrolases"/>
    <property type="match status" value="1"/>
</dbReference>
<protein>
    <submittedName>
        <fullName evidence="6">Helicase</fullName>
    </submittedName>
</protein>
<dbReference type="GO" id="GO:0043138">
    <property type="term" value="F:3'-5' DNA helicase activity"/>
    <property type="evidence" value="ECO:0007669"/>
    <property type="project" value="TreeGrafter"/>
</dbReference>
<dbReference type="Proteomes" id="UP000077271">
    <property type="component" value="Unassembled WGS sequence"/>
</dbReference>
<dbReference type="EMBL" id="LQWZ01000033">
    <property type="protein sequence ID" value="OAH54594.1"/>
    <property type="molecule type" value="Genomic_DNA"/>
</dbReference>
<dbReference type="CDD" id="cd17925">
    <property type="entry name" value="DEXDc_ComFA"/>
    <property type="match status" value="1"/>
</dbReference>
<dbReference type="GO" id="GO:0003677">
    <property type="term" value="F:DNA binding"/>
    <property type="evidence" value="ECO:0007669"/>
    <property type="project" value="UniProtKB-KW"/>
</dbReference>
<accession>A0A177KN72</accession>
<evidence type="ECO:0000256" key="2">
    <source>
        <dbReference type="ARBA" id="ARBA00022840"/>
    </source>
</evidence>
<dbReference type="GO" id="GO:0006270">
    <property type="term" value="P:DNA replication initiation"/>
    <property type="evidence" value="ECO:0007669"/>
    <property type="project" value="TreeGrafter"/>
</dbReference>
<dbReference type="Gene3D" id="3.40.50.300">
    <property type="entry name" value="P-loop containing nucleotide triphosphate hydrolases"/>
    <property type="match status" value="2"/>
</dbReference>
<dbReference type="GO" id="GO:0016787">
    <property type="term" value="F:hydrolase activity"/>
    <property type="evidence" value="ECO:0007669"/>
    <property type="project" value="InterPro"/>
</dbReference>
<dbReference type="InterPro" id="IPR006935">
    <property type="entry name" value="Helicase/UvrB_N"/>
</dbReference>
<dbReference type="RefSeq" id="WP_063975191.1">
    <property type="nucleotide sequence ID" value="NZ_LQWZ01000033.1"/>
</dbReference>
<evidence type="ECO:0000256" key="1">
    <source>
        <dbReference type="ARBA" id="ARBA00022741"/>
    </source>
</evidence>
<proteinExistence type="predicted"/>
<dbReference type="OrthoDB" id="2077914at2"/>
<keyword evidence="6" id="KW-0378">Hydrolase</keyword>
<evidence type="ECO:0000259" key="5">
    <source>
        <dbReference type="PROSITE" id="PS51194"/>
    </source>
</evidence>
<dbReference type="InterPro" id="IPR014001">
    <property type="entry name" value="Helicase_ATP-bd"/>
</dbReference>
<dbReference type="SMART" id="SM00487">
    <property type="entry name" value="DEXDc"/>
    <property type="match status" value="1"/>
</dbReference>
<feature type="domain" description="Helicase ATP-binding" evidence="4">
    <location>
        <begin position="114"/>
        <end position="266"/>
    </location>
</feature>
<dbReference type="GO" id="GO:0005524">
    <property type="term" value="F:ATP binding"/>
    <property type="evidence" value="ECO:0007669"/>
    <property type="project" value="UniProtKB-KW"/>
</dbReference>
<keyword evidence="6" id="KW-0347">Helicase</keyword>
<evidence type="ECO:0000313" key="7">
    <source>
        <dbReference type="Proteomes" id="UP000077271"/>
    </source>
</evidence>
<comment type="caution">
    <text evidence="6">The sequence shown here is derived from an EMBL/GenBank/DDBJ whole genome shotgun (WGS) entry which is preliminary data.</text>
</comment>
<reference evidence="6 7" key="1">
    <citation type="submission" date="2016-01" db="EMBL/GenBank/DDBJ databases">
        <title>Investigation of taxonomic status of Bacillus aminovorans.</title>
        <authorList>
            <person name="Verma A."/>
            <person name="Pal Y."/>
            <person name="Krishnamurthi S."/>
        </authorList>
    </citation>
    <scope>NUCLEOTIDE SEQUENCE [LARGE SCALE GENOMIC DNA]</scope>
    <source>
        <strain evidence="6 7">DSM 4337</strain>
    </source>
</reference>
<evidence type="ECO:0000313" key="6">
    <source>
        <dbReference type="EMBL" id="OAH54594.1"/>
    </source>
</evidence>
<dbReference type="InterPro" id="IPR027417">
    <property type="entry name" value="P-loop_NTPase"/>
</dbReference>
<gene>
    <name evidence="6" type="ORF">AWH48_08360</name>
</gene>
<sequence length="441" mass="49290">MTHASFFAGRELIDEEFKTLPDEHIATRPAIHFDGGQPRCNRCNNTTNFASHPCARCGNICTYCRNCIEMGKISSCTTLYTWIGPPPEHHENAGTLHWTGTLSAGQKTASSNVERAICHSSEHLVWAVAGAGKTEVLFQGIASALSVGKRVCIAAPRSDVVRELAPRLTTVFPDTPPAVLYGGSPDRNTYSPLVIATIHQLYRYYHAFDVLIVDEVDAYPYTFDRSLQFAVQKARKPESALIYLTATPHAEWQSEVKKGKREATLIPARYHRHPLPVPKTEWCGNWKKTNVPKNVLLWVKAKVEEGQRLLIFYPHIDTMEKALPLFKEIDLRIESVHAADPLRKEKVAAMRRQEIPVLLSTTILERGVTFPGIDVAMIGAEDAVFTESALVQIAGRAGRSADYPTGEILFFHYGKTDAMMKAIRQINEMNRLGIERGLIDR</sequence>
<feature type="domain" description="Helicase C-terminal" evidence="5">
    <location>
        <begin position="295"/>
        <end position="441"/>
    </location>
</feature>
<name>A0A177KN72_9BACI</name>
<dbReference type="GO" id="GO:0006302">
    <property type="term" value="P:double-strand break repair"/>
    <property type="evidence" value="ECO:0007669"/>
    <property type="project" value="TreeGrafter"/>
</dbReference>
<dbReference type="PANTHER" id="PTHR30580">
    <property type="entry name" value="PRIMOSOMAL PROTEIN N"/>
    <property type="match status" value="1"/>
</dbReference>
<dbReference type="InterPro" id="IPR001650">
    <property type="entry name" value="Helicase_C-like"/>
</dbReference>
<organism evidence="6 7">
    <name type="scientific">Domibacillus aminovorans</name>
    <dbReference type="NCBI Taxonomy" id="29332"/>
    <lineage>
        <taxon>Bacteria</taxon>
        <taxon>Bacillati</taxon>
        <taxon>Bacillota</taxon>
        <taxon>Bacilli</taxon>
        <taxon>Bacillales</taxon>
        <taxon>Bacillaceae</taxon>
        <taxon>Domibacillus</taxon>
    </lineage>
</organism>
<dbReference type="PANTHER" id="PTHR30580:SF1">
    <property type="entry name" value="COMF OPERON PROTEIN 1"/>
    <property type="match status" value="1"/>
</dbReference>
<keyword evidence="3" id="KW-0238">DNA-binding</keyword>
<dbReference type="AlphaFoldDB" id="A0A177KN72"/>
<keyword evidence="2" id="KW-0067">ATP-binding</keyword>
<dbReference type="GO" id="GO:0006310">
    <property type="term" value="P:DNA recombination"/>
    <property type="evidence" value="ECO:0007669"/>
    <property type="project" value="TreeGrafter"/>
</dbReference>
<dbReference type="Pfam" id="PF00271">
    <property type="entry name" value="Helicase_C"/>
    <property type="match status" value="1"/>
</dbReference>
<dbReference type="SMART" id="SM00490">
    <property type="entry name" value="HELICc"/>
    <property type="match status" value="1"/>
</dbReference>
<evidence type="ECO:0000259" key="4">
    <source>
        <dbReference type="PROSITE" id="PS51192"/>
    </source>
</evidence>
<dbReference type="Pfam" id="PF04851">
    <property type="entry name" value="ResIII"/>
    <property type="match status" value="1"/>
</dbReference>
<keyword evidence="1" id="KW-0547">Nucleotide-binding</keyword>
<evidence type="ECO:0000256" key="3">
    <source>
        <dbReference type="ARBA" id="ARBA00023125"/>
    </source>
</evidence>